<evidence type="ECO:0000313" key="3">
    <source>
        <dbReference type="Proteomes" id="UP001519309"/>
    </source>
</evidence>
<dbReference type="RefSeq" id="WP_159399837.1">
    <property type="nucleotide sequence ID" value="NZ_CP016279.1"/>
</dbReference>
<protein>
    <submittedName>
        <fullName evidence="2">Uncharacterized protein</fullName>
    </submittedName>
</protein>
<feature type="region of interest" description="Disordered" evidence="1">
    <location>
        <begin position="1"/>
        <end position="103"/>
    </location>
</feature>
<evidence type="ECO:0000256" key="1">
    <source>
        <dbReference type="SAM" id="MobiDB-lite"/>
    </source>
</evidence>
<reference evidence="2 3" key="1">
    <citation type="submission" date="2021-03" db="EMBL/GenBank/DDBJ databases">
        <title>Genomic Encyclopedia of Type Strains, Phase IV (KMG-IV): sequencing the most valuable type-strain genomes for metagenomic binning, comparative biology and taxonomic classification.</title>
        <authorList>
            <person name="Goeker M."/>
        </authorList>
    </citation>
    <scope>NUCLEOTIDE SEQUENCE [LARGE SCALE GENOMIC DNA]</scope>
    <source>
        <strain evidence="2 3">DSM 40499</strain>
    </source>
</reference>
<sequence length="200" mass="21298">MNPSPPTSNGHLSRTEANNLTAAADVDDLAEVSSGADATSVRTLSHGHRTNGPELATAPDAGWYAREGDHEDTDAPVANSMRLSSAEQSEAKASGTGKKTSPRKYLFGYDAHLVEVLPALALGKNPARLPTGSRRPPQDQEVAGDPAPGGERPPRRTHHRRQAREPKTWTPTGHLAPAAQPGRPPRNNSTSPAAKRWPRP</sequence>
<evidence type="ECO:0000313" key="2">
    <source>
        <dbReference type="EMBL" id="MBP2050867.1"/>
    </source>
</evidence>
<feature type="region of interest" description="Disordered" evidence="1">
    <location>
        <begin position="124"/>
        <end position="200"/>
    </location>
</feature>
<gene>
    <name evidence="2" type="ORF">J2Z21_003817</name>
</gene>
<dbReference type="Proteomes" id="UP001519309">
    <property type="component" value="Unassembled WGS sequence"/>
</dbReference>
<name>A0ABS4LUF4_9ACTN</name>
<accession>A0ABS4LUF4</accession>
<organism evidence="2 3">
    <name type="scientific">Streptomyces griseochromogenes</name>
    <dbReference type="NCBI Taxonomy" id="68214"/>
    <lineage>
        <taxon>Bacteria</taxon>
        <taxon>Bacillati</taxon>
        <taxon>Actinomycetota</taxon>
        <taxon>Actinomycetes</taxon>
        <taxon>Kitasatosporales</taxon>
        <taxon>Streptomycetaceae</taxon>
        <taxon>Streptomyces</taxon>
    </lineage>
</organism>
<keyword evidence="3" id="KW-1185">Reference proteome</keyword>
<comment type="caution">
    <text evidence="2">The sequence shown here is derived from an EMBL/GenBank/DDBJ whole genome shotgun (WGS) entry which is preliminary data.</text>
</comment>
<feature type="compositionally biased region" description="Polar residues" evidence="1">
    <location>
        <begin position="7"/>
        <end position="21"/>
    </location>
</feature>
<dbReference type="EMBL" id="JAGGLP010000007">
    <property type="protein sequence ID" value="MBP2050867.1"/>
    <property type="molecule type" value="Genomic_DNA"/>
</dbReference>
<proteinExistence type="predicted"/>